<dbReference type="AlphaFoldDB" id="A0A6J7IYL1"/>
<protein>
    <submittedName>
        <fullName evidence="2">Unannotated protein</fullName>
    </submittedName>
</protein>
<evidence type="ECO:0000256" key="1">
    <source>
        <dbReference type="SAM" id="MobiDB-lite"/>
    </source>
</evidence>
<feature type="region of interest" description="Disordered" evidence="1">
    <location>
        <begin position="87"/>
        <end position="173"/>
    </location>
</feature>
<accession>A0A6J7IYL1</accession>
<dbReference type="EMBL" id="CAFBMH010000177">
    <property type="protein sequence ID" value="CAB4935771.1"/>
    <property type="molecule type" value="Genomic_DNA"/>
</dbReference>
<name>A0A6J7IYL1_9ZZZZ</name>
<feature type="region of interest" description="Disordered" evidence="1">
    <location>
        <begin position="1"/>
        <end position="45"/>
    </location>
</feature>
<sequence>MGASHRRGASQRRGRGRVSRRRARTRGLGARPHHSRSRRADLGARLSTRRLRPPRCARLLPRRRLRDVQHRHARHLVSPALQPRPLCSGVGRLPARTGAPLSRRARRRDRGDAMGAGQCGRGERRPLPRRGRWRQRGGELRGGRRDREPRRLTPTRPAVAAASVSGHRSSRRLRVARRERRGLSAQHRDAAVVRSPLHTCDRRPRGLAAVADVRHDARRARAGSRGDRRVRSAA</sequence>
<feature type="compositionally biased region" description="Basic residues" evidence="1">
    <location>
        <begin position="1"/>
        <end position="37"/>
    </location>
</feature>
<reference evidence="2" key="1">
    <citation type="submission" date="2020-05" db="EMBL/GenBank/DDBJ databases">
        <authorList>
            <person name="Chiriac C."/>
            <person name="Salcher M."/>
            <person name="Ghai R."/>
            <person name="Kavagutti S V."/>
        </authorList>
    </citation>
    <scope>NUCLEOTIDE SEQUENCE</scope>
</reference>
<evidence type="ECO:0000313" key="2">
    <source>
        <dbReference type="EMBL" id="CAB4935771.1"/>
    </source>
</evidence>
<organism evidence="2">
    <name type="scientific">freshwater metagenome</name>
    <dbReference type="NCBI Taxonomy" id="449393"/>
    <lineage>
        <taxon>unclassified sequences</taxon>
        <taxon>metagenomes</taxon>
        <taxon>ecological metagenomes</taxon>
    </lineage>
</organism>
<feature type="compositionally biased region" description="Basic and acidic residues" evidence="1">
    <location>
        <begin position="136"/>
        <end position="151"/>
    </location>
</feature>
<gene>
    <name evidence="2" type="ORF">UFOPK3543_02942</name>
</gene>
<proteinExistence type="predicted"/>